<dbReference type="PANTHER" id="PTHR43008:SF4">
    <property type="entry name" value="CHAIN DEHYDROGENASE, PUTATIVE (AFU_ORTHOLOGUE AFUA_4G08710)-RELATED"/>
    <property type="match status" value="1"/>
</dbReference>
<evidence type="ECO:0000256" key="2">
    <source>
        <dbReference type="ARBA" id="ARBA00023002"/>
    </source>
</evidence>
<dbReference type="CDD" id="cd05233">
    <property type="entry name" value="SDR_c"/>
    <property type="match status" value="1"/>
</dbReference>
<dbReference type="InterPro" id="IPR036291">
    <property type="entry name" value="NAD(P)-bd_dom_sf"/>
</dbReference>
<gene>
    <name evidence="3" type="ORF">ACEZDB_25585</name>
</gene>
<comment type="caution">
    <text evidence="3">The sequence shown here is derived from an EMBL/GenBank/DDBJ whole genome shotgun (WGS) entry which is preliminary data.</text>
</comment>
<dbReference type="EC" id="1.1.1.-" evidence="3"/>
<dbReference type="Pfam" id="PF13561">
    <property type="entry name" value="adh_short_C2"/>
    <property type="match status" value="1"/>
</dbReference>
<accession>A0ABV6X6W1</accession>
<dbReference type="RefSeq" id="WP_380556306.1">
    <property type="nucleotide sequence ID" value="NZ_JBHEZY010000011.1"/>
</dbReference>
<evidence type="ECO:0000256" key="1">
    <source>
        <dbReference type="ARBA" id="ARBA00006484"/>
    </source>
</evidence>
<dbReference type="PANTHER" id="PTHR43008">
    <property type="entry name" value="BENZIL REDUCTASE"/>
    <property type="match status" value="1"/>
</dbReference>
<protein>
    <submittedName>
        <fullName evidence="3">SDR family NAD(P)-dependent oxidoreductase</fullName>
        <ecNumber evidence="3">1.1.1.-</ecNumber>
    </submittedName>
</protein>
<comment type="similarity">
    <text evidence="1">Belongs to the short-chain dehydrogenases/reductases (SDR) family.</text>
</comment>
<dbReference type="SUPFAM" id="SSF51735">
    <property type="entry name" value="NAD(P)-binding Rossmann-fold domains"/>
    <property type="match status" value="1"/>
</dbReference>
<dbReference type="Gene3D" id="3.40.50.720">
    <property type="entry name" value="NAD(P)-binding Rossmann-like Domain"/>
    <property type="match status" value="1"/>
</dbReference>
<name>A0ABV6X6W1_9ACTN</name>
<dbReference type="Proteomes" id="UP001592530">
    <property type="component" value="Unassembled WGS sequence"/>
</dbReference>
<proteinExistence type="inferred from homology"/>
<dbReference type="InterPro" id="IPR002347">
    <property type="entry name" value="SDR_fam"/>
</dbReference>
<dbReference type="EMBL" id="JBHEZY010000011">
    <property type="protein sequence ID" value="MFC1434028.1"/>
    <property type="molecule type" value="Genomic_DNA"/>
</dbReference>
<dbReference type="PRINTS" id="PR00081">
    <property type="entry name" value="GDHRDH"/>
</dbReference>
<evidence type="ECO:0000313" key="3">
    <source>
        <dbReference type="EMBL" id="MFC1434028.1"/>
    </source>
</evidence>
<reference evidence="3 4" key="1">
    <citation type="submission" date="2024-09" db="EMBL/GenBank/DDBJ databases">
        <authorList>
            <person name="Lee S.D."/>
        </authorList>
    </citation>
    <scope>NUCLEOTIDE SEQUENCE [LARGE SCALE GENOMIC DNA]</scope>
    <source>
        <strain evidence="3 4">N1-3</strain>
    </source>
</reference>
<organism evidence="3 4">
    <name type="scientific">Streptacidiphilus alkalitolerans</name>
    <dbReference type="NCBI Taxonomy" id="3342712"/>
    <lineage>
        <taxon>Bacteria</taxon>
        <taxon>Bacillati</taxon>
        <taxon>Actinomycetota</taxon>
        <taxon>Actinomycetes</taxon>
        <taxon>Kitasatosporales</taxon>
        <taxon>Streptomycetaceae</taxon>
        <taxon>Streptacidiphilus</taxon>
    </lineage>
</organism>
<keyword evidence="2 3" id="KW-0560">Oxidoreductase</keyword>
<dbReference type="GO" id="GO:0016491">
    <property type="term" value="F:oxidoreductase activity"/>
    <property type="evidence" value="ECO:0007669"/>
    <property type="project" value="UniProtKB-KW"/>
</dbReference>
<sequence length="260" mass="26566">MPAQIANHMRLDGKVAVVTGGAQGVGLGIAQEFVDYGATVVIADINEATLKEAGAVLGPNVTTAVVDVTNLDQVRAMYADTIATHGRLDAVVANVGAGDSNGVQSITEKQFDFVFGVNVKGVLFTVQPAIDLMKDGGTIVIIGSTASIQPPTGMSLYGGAKAALRNMVRAWIQEVRGTGIRINVLSPGAVDTPSLRSALADASGADQVDALVTKMGEGNPLGRLARPRELGTAAVFLASEASSFITGVELFADGGMAQTG</sequence>
<evidence type="ECO:0000313" key="4">
    <source>
        <dbReference type="Proteomes" id="UP001592530"/>
    </source>
</evidence>